<sequence>METLPVQQLGSEDWNRVSGIAQTDGLGQTETATPETFYRGGFQYDGQINSFLTNSSLSQPYDGLCFQKVPDENCPPASHLDAP</sequence>
<proteinExistence type="predicted"/>
<protein>
    <submittedName>
        <fullName evidence="1">Uncharacterized protein</fullName>
    </submittedName>
</protein>
<keyword evidence="2" id="KW-1185">Reference proteome</keyword>
<reference evidence="1 2" key="1">
    <citation type="journal article" date="2024" name="Plant Biotechnol. J.">
        <title>Genome and CRISPR/Cas9 system of a widespread forest tree (Populus alba) in the world.</title>
        <authorList>
            <person name="Liu Y.J."/>
            <person name="Jiang P.F."/>
            <person name="Han X.M."/>
            <person name="Li X.Y."/>
            <person name="Wang H.M."/>
            <person name="Wang Y.J."/>
            <person name="Wang X.X."/>
            <person name="Zeng Q.Y."/>
        </authorList>
    </citation>
    <scope>NUCLEOTIDE SEQUENCE [LARGE SCALE GENOMIC DNA]</scope>
    <source>
        <strain evidence="2">cv. PAL-ZL1</strain>
    </source>
</reference>
<dbReference type="Proteomes" id="UP000309997">
    <property type="component" value="Unassembled WGS sequence"/>
</dbReference>
<feature type="non-terminal residue" evidence="1">
    <location>
        <position position="83"/>
    </location>
</feature>
<name>A0ACC4C141_POPAL</name>
<organism evidence="1 2">
    <name type="scientific">Populus alba</name>
    <name type="common">White poplar</name>
    <dbReference type="NCBI Taxonomy" id="43335"/>
    <lineage>
        <taxon>Eukaryota</taxon>
        <taxon>Viridiplantae</taxon>
        <taxon>Streptophyta</taxon>
        <taxon>Embryophyta</taxon>
        <taxon>Tracheophyta</taxon>
        <taxon>Spermatophyta</taxon>
        <taxon>Magnoliopsida</taxon>
        <taxon>eudicotyledons</taxon>
        <taxon>Gunneridae</taxon>
        <taxon>Pentapetalae</taxon>
        <taxon>rosids</taxon>
        <taxon>fabids</taxon>
        <taxon>Malpighiales</taxon>
        <taxon>Salicaceae</taxon>
        <taxon>Saliceae</taxon>
        <taxon>Populus</taxon>
    </lineage>
</organism>
<gene>
    <name evidence="1" type="ORF">D5086_015441</name>
</gene>
<comment type="caution">
    <text evidence="1">The sequence shown here is derived from an EMBL/GenBank/DDBJ whole genome shotgun (WGS) entry which is preliminary data.</text>
</comment>
<evidence type="ECO:0000313" key="2">
    <source>
        <dbReference type="Proteomes" id="UP000309997"/>
    </source>
</evidence>
<evidence type="ECO:0000313" key="1">
    <source>
        <dbReference type="EMBL" id="KAL3584380.1"/>
    </source>
</evidence>
<dbReference type="EMBL" id="RCHU02000007">
    <property type="protein sequence ID" value="KAL3584380.1"/>
    <property type="molecule type" value="Genomic_DNA"/>
</dbReference>
<accession>A0ACC4C141</accession>